<evidence type="ECO:0000259" key="2">
    <source>
        <dbReference type="Pfam" id="PF14216"/>
    </source>
</evidence>
<dbReference type="OrthoDB" id="275586at2157"/>
<dbReference type="EMBL" id="REFY01000001">
    <property type="protein sequence ID" value="RQG93091.1"/>
    <property type="molecule type" value="Genomic_DNA"/>
</dbReference>
<feature type="domain" description="DUF4326" evidence="2">
    <location>
        <begin position="8"/>
        <end position="97"/>
    </location>
</feature>
<proteinExistence type="predicted"/>
<protein>
    <submittedName>
        <fullName evidence="3">DUF4326 domain-containing protein</fullName>
    </submittedName>
</protein>
<keyword evidence="4" id="KW-1185">Reference proteome</keyword>
<dbReference type="InterPro" id="IPR025475">
    <property type="entry name" value="DUF4326"/>
</dbReference>
<comment type="caution">
    <text evidence="3">The sequence shown here is derived from an EMBL/GenBank/DDBJ whole genome shotgun (WGS) entry which is preliminary data.</text>
</comment>
<evidence type="ECO:0000313" key="3">
    <source>
        <dbReference type="EMBL" id="RQG93091.1"/>
    </source>
</evidence>
<dbReference type="Proteomes" id="UP000273828">
    <property type="component" value="Unassembled WGS sequence"/>
</dbReference>
<gene>
    <name evidence="3" type="ORF">EA462_02490</name>
</gene>
<sequence>MTTERVHKSEPHDVYIGRGQNGETNMGGVPIGVTGWLGNPYKESHYGREKCIELFERDLGWMVEGNPVFRAKLVSLYGKTLGCYCFDHQECHGDVIVSKINELYLESL</sequence>
<dbReference type="RefSeq" id="WP_124176978.1">
    <property type="nucleotide sequence ID" value="NZ_REFY01000001.1"/>
</dbReference>
<reference evidence="3 4" key="1">
    <citation type="submission" date="2018-10" db="EMBL/GenBank/DDBJ databases">
        <title>Natrarchaeobius chitinivorans gen. nov., sp. nov., and Natrarchaeobius haloalkaliphilus sp. nov., alkaliphilic, chitin-utilizing haloarchaea from hypersaline alkaline lakes.</title>
        <authorList>
            <person name="Sorokin D.Y."/>
            <person name="Elcheninov A.G."/>
            <person name="Kostrikina N.A."/>
            <person name="Bale N.J."/>
            <person name="Sinninghe Damste J.S."/>
            <person name="Khijniak T.V."/>
            <person name="Kublanov I.V."/>
            <person name="Toshchakov S.V."/>
        </authorList>
    </citation>
    <scope>NUCLEOTIDE SEQUENCE [LARGE SCALE GENOMIC DNA]</scope>
    <source>
        <strain evidence="3 4">AArcht-Sl</strain>
    </source>
</reference>
<evidence type="ECO:0000313" key="4">
    <source>
        <dbReference type="Proteomes" id="UP000273828"/>
    </source>
</evidence>
<accession>A0A3N6MC75</accession>
<feature type="compositionally biased region" description="Basic and acidic residues" evidence="1">
    <location>
        <begin position="1"/>
        <end position="15"/>
    </location>
</feature>
<dbReference type="Pfam" id="PF14216">
    <property type="entry name" value="DUF4326"/>
    <property type="match status" value="1"/>
</dbReference>
<organism evidence="3 4">
    <name type="scientific">Natrarchaeobius halalkaliphilus</name>
    <dbReference type="NCBI Taxonomy" id="1679091"/>
    <lineage>
        <taxon>Archaea</taxon>
        <taxon>Methanobacteriati</taxon>
        <taxon>Methanobacteriota</taxon>
        <taxon>Stenosarchaea group</taxon>
        <taxon>Halobacteria</taxon>
        <taxon>Halobacteriales</taxon>
        <taxon>Natrialbaceae</taxon>
        <taxon>Natrarchaeobius</taxon>
    </lineage>
</organism>
<feature type="region of interest" description="Disordered" evidence="1">
    <location>
        <begin position="1"/>
        <end position="26"/>
    </location>
</feature>
<dbReference type="AlphaFoldDB" id="A0A3N6MC75"/>
<evidence type="ECO:0000256" key="1">
    <source>
        <dbReference type="SAM" id="MobiDB-lite"/>
    </source>
</evidence>
<name>A0A3N6MC75_9EURY</name>